<evidence type="ECO:0000313" key="2">
    <source>
        <dbReference type="EMBL" id="MBU2669133.1"/>
    </source>
</evidence>
<dbReference type="RefSeq" id="WP_215793358.1">
    <property type="nucleotide sequence ID" value="NZ_JAHKKG010000013.1"/>
</dbReference>
<name>A0ABS5Z0B7_9ACTN</name>
<protein>
    <submittedName>
        <fullName evidence="2">Uncharacterized protein</fullName>
    </submittedName>
</protein>
<proteinExistence type="predicted"/>
<evidence type="ECO:0000313" key="3">
    <source>
        <dbReference type="Proteomes" id="UP001519654"/>
    </source>
</evidence>
<feature type="transmembrane region" description="Helical" evidence="1">
    <location>
        <begin position="118"/>
        <end position="136"/>
    </location>
</feature>
<feature type="transmembrane region" description="Helical" evidence="1">
    <location>
        <begin position="45"/>
        <end position="78"/>
    </location>
</feature>
<keyword evidence="1" id="KW-1133">Transmembrane helix</keyword>
<gene>
    <name evidence="2" type="ORF">KOI35_37035</name>
</gene>
<organism evidence="2 3">
    <name type="scientific">Paractinoplanes bogorensis</name>
    <dbReference type="NCBI Taxonomy" id="1610840"/>
    <lineage>
        <taxon>Bacteria</taxon>
        <taxon>Bacillati</taxon>
        <taxon>Actinomycetota</taxon>
        <taxon>Actinomycetes</taxon>
        <taxon>Micromonosporales</taxon>
        <taxon>Micromonosporaceae</taxon>
        <taxon>Paractinoplanes</taxon>
    </lineage>
</organism>
<evidence type="ECO:0000256" key="1">
    <source>
        <dbReference type="SAM" id="Phobius"/>
    </source>
</evidence>
<dbReference type="EMBL" id="JAHKKG010000013">
    <property type="protein sequence ID" value="MBU2669133.1"/>
    <property type="molecule type" value="Genomic_DNA"/>
</dbReference>
<reference evidence="2 3" key="1">
    <citation type="submission" date="2021-06" db="EMBL/GenBank/DDBJ databases">
        <title>Actinoplanes lichenicola sp. nov., and Actinoplanes ovalisporus sp. nov., isolated from lichen in Thailand.</title>
        <authorList>
            <person name="Saeng-In P."/>
            <person name="Kanchanasin P."/>
            <person name="Yuki M."/>
            <person name="Kudo T."/>
            <person name="Ohkuma M."/>
            <person name="Phongsopitanun W."/>
            <person name="Tanasupawat S."/>
        </authorList>
    </citation>
    <scope>NUCLEOTIDE SEQUENCE [LARGE SCALE GENOMIC DNA]</scope>
    <source>
        <strain evidence="2 3">NBRC 110975</strain>
    </source>
</reference>
<keyword evidence="1" id="KW-0812">Transmembrane</keyword>
<keyword evidence="3" id="KW-1185">Reference proteome</keyword>
<dbReference type="Proteomes" id="UP001519654">
    <property type="component" value="Unassembled WGS sequence"/>
</dbReference>
<sequence>MVERVQGRGLLGWTLGVLALAVVIRGVAAVSSMFVAGPVLGPISIVLWFFLGPIAVVVEIMAALAVVNAGVVVAGMVALGRPGSVRAARYLAVFIVVDSVFYMITTIVMTPAAYGNEMVVMVVANAGLVLAALGLLRSARAVSPSS</sequence>
<feature type="transmembrane region" description="Helical" evidence="1">
    <location>
        <begin position="90"/>
        <end position="112"/>
    </location>
</feature>
<keyword evidence="1" id="KW-0472">Membrane</keyword>
<comment type="caution">
    <text evidence="2">The sequence shown here is derived from an EMBL/GenBank/DDBJ whole genome shotgun (WGS) entry which is preliminary data.</text>
</comment>
<accession>A0ABS5Z0B7</accession>